<evidence type="ECO:0000313" key="2">
    <source>
        <dbReference type="EMBL" id="MFC7011706.1"/>
    </source>
</evidence>
<reference evidence="3" key="1">
    <citation type="journal article" date="2019" name="Int. J. Syst. Evol. Microbiol.">
        <title>The Global Catalogue of Microorganisms (GCM) 10K type strain sequencing project: providing services to taxonomists for standard genome sequencing and annotation.</title>
        <authorList>
            <consortium name="The Broad Institute Genomics Platform"/>
            <consortium name="The Broad Institute Genome Sequencing Center for Infectious Disease"/>
            <person name="Wu L."/>
            <person name="Ma J."/>
        </authorList>
    </citation>
    <scope>NUCLEOTIDE SEQUENCE [LARGE SCALE GENOMIC DNA]</scope>
    <source>
        <strain evidence="3">JCM 4855</strain>
    </source>
</reference>
<dbReference type="RefSeq" id="WP_189880982.1">
    <property type="nucleotide sequence ID" value="NZ_BMWA01000067.1"/>
</dbReference>
<gene>
    <name evidence="2" type="ORF">ACFQMH_08315</name>
</gene>
<protein>
    <submittedName>
        <fullName evidence="2">Uncharacterized protein</fullName>
    </submittedName>
</protein>
<comment type="caution">
    <text evidence="2">The sequence shown here is derived from an EMBL/GenBank/DDBJ whole genome shotgun (WGS) entry which is preliminary data.</text>
</comment>
<accession>A0ABW2DV33</accession>
<name>A0ABW2DV33_9ACTN</name>
<evidence type="ECO:0000256" key="1">
    <source>
        <dbReference type="SAM" id="MobiDB-lite"/>
    </source>
</evidence>
<feature type="region of interest" description="Disordered" evidence="1">
    <location>
        <begin position="46"/>
        <end position="74"/>
    </location>
</feature>
<proteinExistence type="predicted"/>
<organism evidence="2 3">
    <name type="scientific">Streptomyces viridiviolaceus</name>
    <dbReference type="NCBI Taxonomy" id="68282"/>
    <lineage>
        <taxon>Bacteria</taxon>
        <taxon>Bacillati</taxon>
        <taxon>Actinomycetota</taxon>
        <taxon>Actinomycetes</taxon>
        <taxon>Kitasatosporales</taxon>
        <taxon>Streptomycetaceae</taxon>
        <taxon>Streptomyces</taxon>
    </lineage>
</organism>
<sequence>MTVRRTLGTGPQAPAQIRAAQADLLGSLPAVGLPDVGALRARGVLGPHPAQAPAPRRILGAGGRAGTEPPHLTA</sequence>
<dbReference type="Proteomes" id="UP001596409">
    <property type="component" value="Unassembled WGS sequence"/>
</dbReference>
<keyword evidence="3" id="KW-1185">Reference proteome</keyword>
<dbReference type="EMBL" id="JBHSYM010000020">
    <property type="protein sequence ID" value="MFC7011706.1"/>
    <property type="molecule type" value="Genomic_DNA"/>
</dbReference>
<evidence type="ECO:0000313" key="3">
    <source>
        <dbReference type="Proteomes" id="UP001596409"/>
    </source>
</evidence>